<protein>
    <recommendedName>
        <fullName evidence="5">Cryptochrome/DNA photolyase FAD-binding domain-containing protein</fullName>
    </recommendedName>
</protein>
<dbReference type="EMBL" id="QWGA01000003">
    <property type="protein sequence ID" value="RIJ32117.1"/>
    <property type="molecule type" value="Genomic_DNA"/>
</dbReference>
<feature type="binding site" evidence="3">
    <location>
        <begin position="80"/>
        <end position="87"/>
    </location>
    <ligand>
        <name>FAD</name>
        <dbReference type="ChEBI" id="CHEBI:57692"/>
    </ligand>
</feature>
<proteinExistence type="predicted"/>
<dbReference type="PANTHER" id="PTHR11455:SF9">
    <property type="entry name" value="CRYPTOCHROME CIRCADIAN CLOCK 5 ISOFORM X1"/>
    <property type="match status" value="1"/>
</dbReference>
<accession>A0A399RQ70</accession>
<dbReference type="Pfam" id="PF03441">
    <property type="entry name" value="FAD_binding_7"/>
    <property type="match status" value="1"/>
</dbReference>
<comment type="cofactor">
    <cofactor evidence="3">
        <name>FAD</name>
        <dbReference type="ChEBI" id="CHEBI:57692"/>
    </cofactor>
    <text evidence="3">Binds 1 FAD per subunit.</text>
</comment>
<dbReference type="InterPro" id="IPR036134">
    <property type="entry name" value="Crypto/Photolyase_FAD-like_sf"/>
</dbReference>
<keyword evidence="2 3" id="KW-0274">FAD</keyword>
<name>A0A399RQ70_9PROT</name>
<comment type="caution">
    <text evidence="6">The sequence shown here is derived from an EMBL/GenBank/DDBJ whole genome shotgun (WGS) entry which is preliminary data.</text>
</comment>
<evidence type="ECO:0000256" key="3">
    <source>
        <dbReference type="PIRSR" id="PIRSR602081-1"/>
    </source>
</evidence>
<organism evidence="6 7">
    <name type="scientific">Henriciella algicola</name>
    <dbReference type="NCBI Taxonomy" id="1608422"/>
    <lineage>
        <taxon>Bacteria</taxon>
        <taxon>Pseudomonadati</taxon>
        <taxon>Pseudomonadota</taxon>
        <taxon>Alphaproteobacteria</taxon>
        <taxon>Hyphomonadales</taxon>
        <taxon>Hyphomonadaceae</taxon>
        <taxon>Henriciella</taxon>
    </lineage>
</organism>
<dbReference type="Gene3D" id="1.25.40.80">
    <property type="match status" value="1"/>
</dbReference>
<dbReference type="AlphaFoldDB" id="A0A399RQ70"/>
<sequence>MISHHETPARRTGLERLNEFAPLMGTHYGHRRNIDPGENARPNVSQLSPFLRHRLISEEEVASAALTVHGSEQATKFIQEICWRTYFKGWLEHHPSVWSDYISDRDAQFTSLEKDKGLRADYEAAIEGRAGIEGFDHWAKELTETGYLHNHARMSFASIWLFTLKLPWSLGADFFLRHLLDGDPASNTLSWRWVAGLHTLGKTYLAKKEAIETCSDGRFAPGNLAQSARQVPGPDNPQPQQLPPRDILPDESFALLLTEDDLSVETWLNEHLDIEAIAGLHSAETRCAADVSEKAVSFTKGALKDGLARAGSHFGIEAQNLSDDSDRQSALKDWANSLETRHIVVPYIPAGWTRDTLSPVLSGLQADGFHIHQIRRDWDECFWPHARKGFFKLRKQIPSVLDTLDIAEGLKLDG</sequence>
<keyword evidence="1 3" id="KW-0285">Flavoprotein</keyword>
<evidence type="ECO:0000259" key="5">
    <source>
        <dbReference type="Pfam" id="PF03441"/>
    </source>
</evidence>
<reference evidence="6 7" key="1">
    <citation type="submission" date="2018-08" db="EMBL/GenBank/DDBJ databases">
        <title>Henriciella mobilis sp. nov., isolated from seawater.</title>
        <authorList>
            <person name="Cheng H."/>
            <person name="Wu Y.-H."/>
            <person name="Xu X.-W."/>
            <person name="Guo L.-L."/>
        </authorList>
    </citation>
    <scope>NUCLEOTIDE SEQUENCE [LARGE SCALE GENOMIC DNA]</scope>
    <source>
        <strain evidence="6 7">CCUG67844</strain>
    </source>
</reference>
<gene>
    <name evidence="6" type="ORF">D1222_07765</name>
</gene>
<evidence type="ECO:0000313" key="6">
    <source>
        <dbReference type="EMBL" id="RIJ32117.1"/>
    </source>
</evidence>
<feature type="domain" description="Cryptochrome/DNA photolyase FAD-binding" evidence="5">
    <location>
        <begin position="77"/>
        <end position="200"/>
    </location>
</feature>
<dbReference type="GO" id="GO:0003904">
    <property type="term" value="F:deoxyribodipyrimidine photo-lyase activity"/>
    <property type="evidence" value="ECO:0007669"/>
    <property type="project" value="TreeGrafter"/>
</dbReference>
<evidence type="ECO:0000313" key="7">
    <source>
        <dbReference type="Proteomes" id="UP000265845"/>
    </source>
</evidence>
<feature type="binding site" evidence="3">
    <location>
        <begin position="181"/>
        <end position="183"/>
    </location>
    <ligand>
        <name>FAD</name>
        <dbReference type="ChEBI" id="CHEBI:57692"/>
    </ligand>
</feature>
<dbReference type="InterPro" id="IPR002081">
    <property type="entry name" value="Cryptochrome/DNA_photolyase_1"/>
</dbReference>
<evidence type="ECO:0000256" key="4">
    <source>
        <dbReference type="SAM" id="MobiDB-lite"/>
    </source>
</evidence>
<evidence type="ECO:0000256" key="1">
    <source>
        <dbReference type="ARBA" id="ARBA00022630"/>
    </source>
</evidence>
<keyword evidence="7" id="KW-1185">Reference proteome</keyword>
<dbReference type="InterPro" id="IPR005101">
    <property type="entry name" value="Cryptochr/Photolyase_FAD-bd"/>
</dbReference>
<dbReference type="Gene3D" id="1.10.579.10">
    <property type="entry name" value="DNA Cyclobutane Dipyrimidine Photolyase, subunit A, domain 3"/>
    <property type="match status" value="1"/>
</dbReference>
<dbReference type="GO" id="GO:0003677">
    <property type="term" value="F:DNA binding"/>
    <property type="evidence" value="ECO:0007669"/>
    <property type="project" value="TreeGrafter"/>
</dbReference>
<feature type="region of interest" description="Disordered" evidence="4">
    <location>
        <begin position="222"/>
        <end position="245"/>
    </location>
</feature>
<feature type="binding site" evidence="3">
    <location>
        <position position="77"/>
    </location>
    <ligand>
        <name>FAD</name>
        <dbReference type="ChEBI" id="CHEBI:57692"/>
    </ligand>
</feature>
<evidence type="ECO:0000256" key="2">
    <source>
        <dbReference type="ARBA" id="ARBA00022827"/>
    </source>
</evidence>
<feature type="binding site" evidence="3">
    <location>
        <position position="28"/>
    </location>
    <ligand>
        <name>FAD</name>
        <dbReference type="ChEBI" id="CHEBI:57692"/>
    </ligand>
</feature>
<dbReference type="OrthoDB" id="9772484at2"/>
<dbReference type="PANTHER" id="PTHR11455">
    <property type="entry name" value="CRYPTOCHROME"/>
    <property type="match status" value="1"/>
</dbReference>
<dbReference type="SUPFAM" id="SSF48173">
    <property type="entry name" value="Cryptochrome/photolyase FAD-binding domain"/>
    <property type="match status" value="1"/>
</dbReference>
<dbReference type="Proteomes" id="UP000265845">
    <property type="component" value="Unassembled WGS sequence"/>
</dbReference>
<dbReference type="GO" id="GO:0071949">
    <property type="term" value="F:FAD binding"/>
    <property type="evidence" value="ECO:0007669"/>
    <property type="project" value="TreeGrafter"/>
</dbReference>